<feature type="compositionally biased region" description="Basic residues" evidence="3">
    <location>
        <begin position="1"/>
        <end position="13"/>
    </location>
</feature>
<dbReference type="Pfam" id="PF00076">
    <property type="entry name" value="RRM_1"/>
    <property type="match status" value="2"/>
</dbReference>
<feature type="compositionally biased region" description="Polar residues" evidence="3">
    <location>
        <begin position="407"/>
        <end position="423"/>
    </location>
</feature>
<evidence type="ECO:0000256" key="3">
    <source>
        <dbReference type="SAM" id="MobiDB-lite"/>
    </source>
</evidence>
<dbReference type="InterPro" id="IPR012677">
    <property type="entry name" value="Nucleotide-bd_a/b_plait_sf"/>
</dbReference>
<feature type="compositionally biased region" description="Basic and acidic residues" evidence="3">
    <location>
        <begin position="25"/>
        <end position="34"/>
    </location>
</feature>
<evidence type="ECO:0000256" key="1">
    <source>
        <dbReference type="ARBA" id="ARBA00022884"/>
    </source>
</evidence>
<evidence type="ECO:0000313" key="5">
    <source>
        <dbReference type="EMBL" id="KAK9949705.1"/>
    </source>
</evidence>
<comment type="caution">
    <text evidence="5">The sequence shown here is derived from an EMBL/GenBank/DDBJ whole genome shotgun (WGS) entry which is preliminary data.</text>
</comment>
<dbReference type="AlphaFoldDB" id="A0AAW1YML0"/>
<keyword evidence="6" id="KW-1185">Reference proteome</keyword>
<dbReference type="SUPFAM" id="SSF54928">
    <property type="entry name" value="RNA-binding domain, RBD"/>
    <property type="match status" value="2"/>
</dbReference>
<dbReference type="GO" id="GO:0005634">
    <property type="term" value="C:nucleus"/>
    <property type="evidence" value="ECO:0007669"/>
    <property type="project" value="TreeGrafter"/>
</dbReference>
<feature type="compositionally biased region" description="Low complexity" evidence="3">
    <location>
        <begin position="183"/>
        <end position="192"/>
    </location>
</feature>
<dbReference type="PROSITE" id="PS50102">
    <property type="entry name" value="RRM"/>
    <property type="match status" value="2"/>
</dbReference>
<evidence type="ECO:0000259" key="4">
    <source>
        <dbReference type="PROSITE" id="PS50102"/>
    </source>
</evidence>
<dbReference type="EMBL" id="JBEDUW010000001">
    <property type="protein sequence ID" value="KAK9949705.1"/>
    <property type="molecule type" value="Genomic_DNA"/>
</dbReference>
<name>A0AAW1YML0_RUBAR</name>
<dbReference type="Proteomes" id="UP001457282">
    <property type="component" value="Unassembled WGS sequence"/>
</dbReference>
<protein>
    <recommendedName>
        <fullName evidence="4">RRM domain-containing protein</fullName>
    </recommendedName>
</protein>
<feature type="domain" description="RRM" evidence="4">
    <location>
        <begin position="97"/>
        <end position="204"/>
    </location>
</feature>
<dbReference type="InterPro" id="IPR050886">
    <property type="entry name" value="RNA-binding_reg"/>
</dbReference>
<feature type="domain" description="RRM" evidence="4">
    <location>
        <begin position="195"/>
        <end position="272"/>
    </location>
</feature>
<dbReference type="InterPro" id="IPR035979">
    <property type="entry name" value="RBD_domain_sf"/>
</dbReference>
<feature type="region of interest" description="Disordered" evidence="3">
    <location>
        <begin position="166"/>
        <end position="195"/>
    </location>
</feature>
<accession>A0AAW1YML0</accession>
<dbReference type="SMART" id="SM00360">
    <property type="entry name" value="RRM"/>
    <property type="match status" value="2"/>
</dbReference>
<feature type="region of interest" description="Disordered" evidence="3">
    <location>
        <begin position="407"/>
        <end position="432"/>
    </location>
</feature>
<evidence type="ECO:0000256" key="2">
    <source>
        <dbReference type="PROSITE-ProRule" id="PRU00176"/>
    </source>
</evidence>
<keyword evidence="1 2" id="KW-0694">RNA-binding</keyword>
<dbReference type="InterPro" id="IPR000504">
    <property type="entry name" value="RRM_dom"/>
</dbReference>
<reference evidence="5 6" key="1">
    <citation type="journal article" date="2023" name="G3 (Bethesda)">
        <title>A chromosome-length genome assembly and annotation of blackberry (Rubus argutus, cv. 'Hillquist').</title>
        <authorList>
            <person name="Bruna T."/>
            <person name="Aryal R."/>
            <person name="Dudchenko O."/>
            <person name="Sargent D.J."/>
            <person name="Mead D."/>
            <person name="Buti M."/>
            <person name="Cavallini A."/>
            <person name="Hytonen T."/>
            <person name="Andres J."/>
            <person name="Pham M."/>
            <person name="Weisz D."/>
            <person name="Mascagni F."/>
            <person name="Usai G."/>
            <person name="Natali L."/>
            <person name="Bassil N."/>
            <person name="Fernandez G.E."/>
            <person name="Lomsadze A."/>
            <person name="Armour M."/>
            <person name="Olukolu B."/>
            <person name="Poorten T."/>
            <person name="Britton C."/>
            <person name="Davik J."/>
            <person name="Ashrafi H."/>
            <person name="Aiden E.L."/>
            <person name="Borodovsky M."/>
            <person name="Worthington M."/>
        </authorList>
    </citation>
    <scope>NUCLEOTIDE SEQUENCE [LARGE SCALE GENOMIC DNA]</scope>
    <source>
        <strain evidence="5">PI 553951</strain>
    </source>
</reference>
<organism evidence="5 6">
    <name type="scientific">Rubus argutus</name>
    <name type="common">Southern blackberry</name>
    <dbReference type="NCBI Taxonomy" id="59490"/>
    <lineage>
        <taxon>Eukaryota</taxon>
        <taxon>Viridiplantae</taxon>
        <taxon>Streptophyta</taxon>
        <taxon>Embryophyta</taxon>
        <taxon>Tracheophyta</taxon>
        <taxon>Spermatophyta</taxon>
        <taxon>Magnoliopsida</taxon>
        <taxon>eudicotyledons</taxon>
        <taxon>Gunneridae</taxon>
        <taxon>Pentapetalae</taxon>
        <taxon>rosids</taxon>
        <taxon>fabids</taxon>
        <taxon>Rosales</taxon>
        <taxon>Rosaceae</taxon>
        <taxon>Rosoideae</taxon>
        <taxon>Rosoideae incertae sedis</taxon>
        <taxon>Rubus</taxon>
    </lineage>
</organism>
<dbReference type="GO" id="GO:0003723">
    <property type="term" value="F:RNA binding"/>
    <property type="evidence" value="ECO:0007669"/>
    <property type="project" value="UniProtKB-UniRule"/>
</dbReference>
<feature type="compositionally biased region" description="Polar residues" evidence="3">
    <location>
        <begin position="166"/>
        <end position="182"/>
    </location>
</feature>
<dbReference type="Gene3D" id="3.30.70.330">
    <property type="match status" value="2"/>
</dbReference>
<gene>
    <name evidence="5" type="ORF">M0R45_005222</name>
</gene>
<proteinExistence type="predicted"/>
<dbReference type="PANTHER" id="PTHR48024:SF9">
    <property type="entry name" value="UBP1-ASSOCIATED PROTEINS 1A-RELATED"/>
    <property type="match status" value="1"/>
</dbReference>
<dbReference type="PANTHER" id="PTHR48024">
    <property type="entry name" value="GEO13361P1-RELATED"/>
    <property type="match status" value="1"/>
</dbReference>
<feature type="region of interest" description="Disordered" evidence="3">
    <location>
        <begin position="1"/>
        <end position="57"/>
    </location>
</feature>
<sequence length="432" mass="45250">MAKIQTTKKRRLVKTAEKTPNAIKLEQKEEDHRQKQPQAGSGSDSDSDSDSDSESLSQLLDPYSKEQLIELITEAAANDPALFNRIRDAADGDVSHRKIFVHGLGWDTTRETLVSAFEPFGEIEDSNLVMDKVTGKTKGYGFVLFKTRRGALKALKEPKKSIGNRSASCQLASIGPGNNTAPSSSSNSQSDSAGRKIYVNGVPHDADAEKLRALFGKFGEIETGPMGFDSHTGKSRGFALFLYKTVEGAKKALEEPVKVFEGHQLNCQKATEGSKNKNAVVPAQQTQPPPLAAVPGVQNMAFFGQYPGLNPLYSGLMTNVGGALVSGSANPGMMARPLNPGLLAGALNPGVFPAGQYGQVGAGGFGGVSHGMGSFGGGGSLLGAYGSIAPLPTMQGLQHVYPNTQNGQTATVRPQGTSGSLTGVSVAEVQGG</sequence>
<evidence type="ECO:0000313" key="6">
    <source>
        <dbReference type="Proteomes" id="UP001457282"/>
    </source>
</evidence>